<feature type="region of interest" description="Disordered" evidence="1">
    <location>
        <begin position="166"/>
        <end position="202"/>
    </location>
</feature>
<gene>
    <name evidence="2" type="ORF">R2G56_00735</name>
</gene>
<organism evidence="2 3">
    <name type="scientific">Nitratireductor aquimarinus</name>
    <dbReference type="NCBI Taxonomy" id="889300"/>
    <lineage>
        <taxon>Bacteria</taxon>
        <taxon>Pseudomonadati</taxon>
        <taxon>Pseudomonadota</taxon>
        <taxon>Alphaproteobacteria</taxon>
        <taxon>Hyphomicrobiales</taxon>
        <taxon>Phyllobacteriaceae</taxon>
        <taxon>Nitratireductor</taxon>
    </lineage>
</organism>
<evidence type="ECO:0000313" key="3">
    <source>
        <dbReference type="Proteomes" id="UP001185659"/>
    </source>
</evidence>
<dbReference type="InterPro" id="IPR019632">
    <property type="entry name" value="DUF2497"/>
</dbReference>
<keyword evidence="3" id="KW-1185">Reference proteome</keyword>
<dbReference type="Proteomes" id="UP001185659">
    <property type="component" value="Unassembled WGS sequence"/>
</dbReference>
<feature type="compositionally biased region" description="Basic and acidic residues" evidence="1">
    <location>
        <begin position="175"/>
        <end position="187"/>
    </location>
</feature>
<proteinExistence type="predicted"/>
<sequence length="270" mass="29384">MEAAVEALTSSGSQREPSMEEILASIRRIIEDNDAPAARAVEDVGAVTNGASADERSQERAAQPVKAQQPAAPQAAAVEERAAPFQPAPDVESFRAGLREEPFRPSVSEKRDEGRAANGFDSKPVEPEPAVDHGLMQRLAEARPAAAPVVEDVADVDDASDVYSYRSVEEQEPEAASHEDVRTEELPQVKASADEGEGAKQGILSEYTGRKVAAAFGELNEAFEASRRRQLDQMAEEMLRPMLQDWLDNNLPTIVERLVREEIERIARGG</sequence>
<dbReference type="Pfam" id="PF10691">
    <property type="entry name" value="DUF2497"/>
    <property type="match status" value="1"/>
</dbReference>
<accession>A0ABU4AEY5</accession>
<comment type="caution">
    <text evidence="2">The sequence shown here is derived from an EMBL/GenBank/DDBJ whole genome shotgun (WGS) entry which is preliminary data.</text>
</comment>
<feature type="compositionally biased region" description="Basic and acidic residues" evidence="1">
    <location>
        <begin position="97"/>
        <end position="115"/>
    </location>
</feature>
<feature type="compositionally biased region" description="Low complexity" evidence="1">
    <location>
        <begin position="142"/>
        <end position="151"/>
    </location>
</feature>
<evidence type="ECO:0000256" key="1">
    <source>
        <dbReference type="SAM" id="MobiDB-lite"/>
    </source>
</evidence>
<evidence type="ECO:0000313" key="2">
    <source>
        <dbReference type="EMBL" id="MDV6224800.1"/>
    </source>
</evidence>
<protein>
    <submittedName>
        <fullName evidence="2">DUF2497 domain-containing protein</fullName>
    </submittedName>
</protein>
<feature type="region of interest" description="Disordered" evidence="1">
    <location>
        <begin position="42"/>
        <end position="154"/>
    </location>
</feature>
<dbReference type="EMBL" id="JAWLIP010000001">
    <property type="protein sequence ID" value="MDV6224800.1"/>
    <property type="molecule type" value="Genomic_DNA"/>
</dbReference>
<dbReference type="RefSeq" id="WP_317560146.1">
    <property type="nucleotide sequence ID" value="NZ_JAWLIP010000001.1"/>
</dbReference>
<name>A0ABU4AEY5_9HYPH</name>
<reference evidence="2 3" key="1">
    <citation type="submission" date="2023-10" db="EMBL/GenBank/DDBJ databases">
        <authorList>
            <person name="Venkata Ramana C."/>
            <person name="Sasikala C."/>
            <person name="Dhurka M."/>
        </authorList>
    </citation>
    <scope>NUCLEOTIDE SEQUENCE [LARGE SCALE GENOMIC DNA]</scope>
    <source>
        <strain evidence="2 3">KCTC 32151</strain>
    </source>
</reference>
<feature type="compositionally biased region" description="Low complexity" evidence="1">
    <location>
        <begin position="60"/>
        <end position="77"/>
    </location>
</feature>